<feature type="transmembrane region" description="Helical" evidence="1">
    <location>
        <begin position="132"/>
        <end position="150"/>
    </location>
</feature>
<dbReference type="RefSeq" id="WP_338448460.1">
    <property type="nucleotide sequence ID" value="NZ_CP137640.1"/>
</dbReference>
<evidence type="ECO:0000313" key="3">
    <source>
        <dbReference type="Proteomes" id="UP001357223"/>
    </source>
</evidence>
<keyword evidence="1" id="KW-0472">Membrane</keyword>
<proteinExistence type="predicted"/>
<organism evidence="2 3">
    <name type="scientific">Niallia oryzisoli</name>
    <dbReference type="NCBI Taxonomy" id="1737571"/>
    <lineage>
        <taxon>Bacteria</taxon>
        <taxon>Bacillati</taxon>
        <taxon>Bacillota</taxon>
        <taxon>Bacilli</taxon>
        <taxon>Bacillales</taxon>
        <taxon>Bacillaceae</taxon>
        <taxon>Niallia</taxon>
    </lineage>
</organism>
<dbReference type="EMBL" id="CP137640">
    <property type="protein sequence ID" value="WVX79526.1"/>
    <property type="molecule type" value="Genomic_DNA"/>
</dbReference>
<name>A0ABZ2C7H2_9BACI</name>
<reference evidence="2 3" key="1">
    <citation type="submission" date="2023-10" db="EMBL/GenBank/DDBJ databases">
        <title>Niallia locisalis sp.nov. isolated from a salt pond sample.</title>
        <authorList>
            <person name="Li X.-J."/>
            <person name="Dong L."/>
        </authorList>
    </citation>
    <scope>NUCLEOTIDE SEQUENCE [LARGE SCALE GENOMIC DNA]</scope>
    <source>
        <strain evidence="2 3">DSM 29761</strain>
    </source>
</reference>
<feature type="transmembrane region" description="Helical" evidence="1">
    <location>
        <begin position="34"/>
        <end position="54"/>
    </location>
</feature>
<feature type="transmembrane region" description="Helical" evidence="1">
    <location>
        <begin position="12"/>
        <end position="27"/>
    </location>
</feature>
<keyword evidence="3" id="KW-1185">Reference proteome</keyword>
<gene>
    <name evidence="2" type="ORF">R4Z09_19815</name>
</gene>
<evidence type="ECO:0000256" key="1">
    <source>
        <dbReference type="SAM" id="Phobius"/>
    </source>
</evidence>
<accession>A0ABZ2C7H2</accession>
<keyword evidence="1" id="KW-0812">Transmembrane</keyword>
<feature type="transmembrane region" description="Helical" evidence="1">
    <location>
        <begin position="98"/>
        <end position="120"/>
    </location>
</feature>
<sequence length="161" mass="18779">MEFMRYEGEWYVWILVIISVFTVLLMPKKNLTWIGVFITLGVAGHLTWISDSLVGGAFDLFDLAKKNTIELSDAFLISFVPACISTIYVNFYNFKKGLIFSSIFTLLSFVLEIGLVKVGYMENKNWETWYGIPVYFIFYRFFFPWFLGLLSKKLVKNLLLN</sequence>
<protein>
    <submittedName>
        <fullName evidence="2">Uncharacterized protein</fullName>
    </submittedName>
</protein>
<evidence type="ECO:0000313" key="2">
    <source>
        <dbReference type="EMBL" id="WVX79526.1"/>
    </source>
</evidence>
<feature type="transmembrane region" description="Helical" evidence="1">
    <location>
        <begin position="74"/>
        <end position="91"/>
    </location>
</feature>
<dbReference type="Proteomes" id="UP001357223">
    <property type="component" value="Chromosome"/>
</dbReference>
<keyword evidence="1" id="KW-1133">Transmembrane helix</keyword>